<feature type="compositionally biased region" description="Gly residues" evidence="1">
    <location>
        <begin position="114"/>
        <end position="126"/>
    </location>
</feature>
<keyword evidence="3" id="KW-1185">Reference proteome</keyword>
<dbReference type="STRING" id="76731.RD2015_2054"/>
<dbReference type="Proteomes" id="UP000060699">
    <property type="component" value="Chromosome"/>
</dbReference>
<dbReference type="RefSeq" id="WP_058934793.1">
    <property type="nucleotide sequence ID" value="NZ_CP013729.1"/>
</dbReference>
<accession>A0A0U3LJD9</accession>
<sequence>MAAPQPPVPETLEELNARIDLIELRVVRRDMEFRHHAQSLKARGHALMAPSHWLRPVLGVGSGWLFWRLLRRRPRRHGAREAAAGGRPPLGAGLLSGLLGSLLGAKAAEAAGPSGHGGAAQGGPGSTAGHEGKARPELGMLQMLTMAWGFMPARIRGSLGPDTTQLLLGLVAGLMQGMQHKRKARSEAAAQGAGAGTGAATTGAPGAAHAAGSAGVSPESDRFTSPVGPVRPPAP</sequence>
<feature type="compositionally biased region" description="Low complexity" evidence="1">
    <location>
        <begin position="188"/>
        <end position="215"/>
    </location>
</feature>
<feature type="region of interest" description="Disordered" evidence="1">
    <location>
        <begin position="182"/>
        <end position="235"/>
    </location>
</feature>
<dbReference type="OrthoDB" id="9156364at2"/>
<evidence type="ECO:0000313" key="3">
    <source>
        <dbReference type="Proteomes" id="UP000060699"/>
    </source>
</evidence>
<dbReference type="EMBL" id="CP013729">
    <property type="protein sequence ID" value="ALV06530.1"/>
    <property type="molecule type" value="Genomic_DNA"/>
</dbReference>
<reference evidence="2 3" key="1">
    <citation type="submission" date="2015-12" db="EMBL/GenBank/DDBJ databases">
        <title>Complete genome of Roseateles depolymerans KCTC 42856.</title>
        <authorList>
            <person name="Kim K.M."/>
        </authorList>
    </citation>
    <scope>NUCLEOTIDE SEQUENCE [LARGE SCALE GENOMIC DNA]</scope>
    <source>
        <strain evidence="2 3">KCTC 42856</strain>
    </source>
</reference>
<evidence type="ECO:0000256" key="1">
    <source>
        <dbReference type="SAM" id="MobiDB-lite"/>
    </source>
</evidence>
<gene>
    <name evidence="2" type="ORF">RD2015_2054</name>
</gene>
<organism evidence="2 3">
    <name type="scientific">Roseateles depolymerans</name>
    <dbReference type="NCBI Taxonomy" id="76731"/>
    <lineage>
        <taxon>Bacteria</taxon>
        <taxon>Pseudomonadati</taxon>
        <taxon>Pseudomonadota</taxon>
        <taxon>Betaproteobacteria</taxon>
        <taxon>Burkholderiales</taxon>
        <taxon>Sphaerotilaceae</taxon>
        <taxon>Roseateles</taxon>
    </lineage>
</organism>
<protein>
    <submittedName>
        <fullName evidence="2">Uncharacterized protein</fullName>
    </submittedName>
</protein>
<proteinExistence type="predicted"/>
<evidence type="ECO:0000313" key="2">
    <source>
        <dbReference type="EMBL" id="ALV06530.1"/>
    </source>
</evidence>
<name>A0A0U3LJD9_9BURK</name>
<feature type="region of interest" description="Disordered" evidence="1">
    <location>
        <begin position="110"/>
        <end position="133"/>
    </location>
</feature>
<dbReference type="KEGG" id="rdp:RD2015_2054"/>
<dbReference type="AlphaFoldDB" id="A0A0U3LJD9"/>